<dbReference type="VEuPathDB" id="VectorBase:SCAU003232"/>
<dbReference type="Gene3D" id="1.10.238.10">
    <property type="entry name" value="EF-hand"/>
    <property type="match status" value="2"/>
</dbReference>
<dbReference type="SMART" id="SM00054">
    <property type="entry name" value="EFh"/>
    <property type="match status" value="1"/>
</dbReference>
<dbReference type="InterPro" id="IPR002048">
    <property type="entry name" value="EF_hand_dom"/>
</dbReference>
<dbReference type="PROSITE" id="PS50222">
    <property type="entry name" value="EF_HAND_2"/>
    <property type="match status" value="1"/>
</dbReference>
<dbReference type="PANTHER" id="PTHR23049">
    <property type="entry name" value="MYOSIN REGULATORY LIGHT CHAIN 2"/>
    <property type="match status" value="1"/>
</dbReference>
<dbReference type="AlphaFoldDB" id="A0A1I8NYM5"/>
<dbReference type="PROSITE" id="PS00018">
    <property type="entry name" value="EF_HAND_1"/>
    <property type="match status" value="1"/>
</dbReference>
<dbReference type="GO" id="GO:0043226">
    <property type="term" value="C:organelle"/>
    <property type="evidence" value="ECO:0007669"/>
    <property type="project" value="UniProtKB-ARBA"/>
</dbReference>
<reference evidence="5" key="1">
    <citation type="submission" date="2020-05" db="UniProtKB">
        <authorList>
            <consortium name="EnsemblMetazoa"/>
        </authorList>
    </citation>
    <scope>IDENTIFICATION</scope>
    <source>
        <strain evidence="5">USDA</strain>
    </source>
</reference>
<dbReference type="OrthoDB" id="429467at2759"/>
<organism evidence="5 6">
    <name type="scientific">Stomoxys calcitrans</name>
    <name type="common">Stable fly</name>
    <name type="synonym">Conops calcitrans</name>
    <dbReference type="NCBI Taxonomy" id="35570"/>
    <lineage>
        <taxon>Eukaryota</taxon>
        <taxon>Metazoa</taxon>
        <taxon>Ecdysozoa</taxon>
        <taxon>Arthropoda</taxon>
        <taxon>Hexapoda</taxon>
        <taxon>Insecta</taxon>
        <taxon>Pterygota</taxon>
        <taxon>Neoptera</taxon>
        <taxon>Endopterygota</taxon>
        <taxon>Diptera</taxon>
        <taxon>Brachycera</taxon>
        <taxon>Muscomorpha</taxon>
        <taxon>Muscoidea</taxon>
        <taxon>Muscidae</taxon>
        <taxon>Stomoxys</taxon>
    </lineage>
</organism>
<keyword evidence="2" id="KW-0106">Calcium</keyword>
<dbReference type="STRING" id="35570.A0A1I8NYM5"/>
<keyword evidence="6" id="KW-1185">Reference proteome</keyword>
<dbReference type="InterPro" id="IPR050403">
    <property type="entry name" value="Myosin_RLC"/>
</dbReference>
<sequence length="228" mass="25921">MTSEHAISYEDLEKRRQKVAASRKPSPIQPQLESESEAMQAIHEIFNPSLKIPVREGPFRAPDIIVPEDFNVERDVDIKKLAELKEVFLLFDTDCDGLISKADLRFTFAALGCETSEEQLEEMLKEAKDPLDLDAFVELMSFRTVELDPEDVLLEAWSKWDLYGTGKIDEKMMYEELTSFGDKLSLSEATEALRHAPLVKPKCLDDPPMIDYPAFCHLLCGVRKPPSN</sequence>
<protein>
    <recommendedName>
        <fullName evidence="4">EF-hand domain-containing protein</fullName>
    </recommendedName>
</protein>
<dbReference type="Pfam" id="PF13405">
    <property type="entry name" value="EF-hand_6"/>
    <property type="match status" value="1"/>
</dbReference>
<evidence type="ECO:0000256" key="2">
    <source>
        <dbReference type="ARBA" id="ARBA00022837"/>
    </source>
</evidence>
<evidence type="ECO:0000256" key="3">
    <source>
        <dbReference type="SAM" id="MobiDB-lite"/>
    </source>
</evidence>
<evidence type="ECO:0000313" key="5">
    <source>
        <dbReference type="EnsemblMetazoa" id="SCAU003232-PA"/>
    </source>
</evidence>
<feature type="region of interest" description="Disordered" evidence="3">
    <location>
        <begin position="1"/>
        <end position="34"/>
    </location>
</feature>
<name>A0A1I8NYM5_STOCA</name>
<dbReference type="InterPro" id="IPR011992">
    <property type="entry name" value="EF-hand-dom_pair"/>
</dbReference>
<evidence type="ECO:0000313" key="6">
    <source>
        <dbReference type="Proteomes" id="UP000095300"/>
    </source>
</evidence>
<dbReference type="InterPro" id="IPR018247">
    <property type="entry name" value="EF_Hand_1_Ca_BS"/>
</dbReference>
<keyword evidence="1" id="KW-0677">Repeat</keyword>
<dbReference type="FunFam" id="1.10.238.10:FF:000178">
    <property type="entry name" value="Calmodulin-2 A"/>
    <property type="match status" value="1"/>
</dbReference>
<proteinExistence type="predicted"/>
<dbReference type="GO" id="GO:0005509">
    <property type="term" value="F:calcium ion binding"/>
    <property type="evidence" value="ECO:0007669"/>
    <property type="project" value="InterPro"/>
</dbReference>
<evidence type="ECO:0000256" key="1">
    <source>
        <dbReference type="ARBA" id="ARBA00022737"/>
    </source>
</evidence>
<dbReference type="EnsemblMetazoa" id="SCAU003232-RA">
    <property type="protein sequence ID" value="SCAU003232-PA"/>
    <property type="gene ID" value="SCAU003232"/>
</dbReference>
<dbReference type="CDD" id="cd00051">
    <property type="entry name" value="EFh"/>
    <property type="match status" value="1"/>
</dbReference>
<gene>
    <name evidence="5" type="primary">106083128</name>
</gene>
<feature type="domain" description="EF-hand" evidence="4">
    <location>
        <begin position="79"/>
        <end position="114"/>
    </location>
</feature>
<accession>A0A1I8NYM5</accession>
<dbReference type="SUPFAM" id="SSF47473">
    <property type="entry name" value="EF-hand"/>
    <property type="match status" value="1"/>
</dbReference>
<dbReference type="Proteomes" id="UP000095300">
    <property type="component" value="Unassembled WGS sequence"/>
</dbReference>
<evidence type="ECO:0000259" key="4">
    <source>
        <dbReference type="PROSITE" id="PS50222"/>
    </source>
</evidence>